<feature type="domain" description="AB hydrolase-1" evidence="1">
    <location>
        <begin position="17"/>
        <end position="121"/>
    </location>
</feature>
<keyword evidence="3" id="KW-1185">Reference proteome</keyword>
<name>A5EVG0_DICNV</name>
<dbReference type="Proteomes" id="UP000000248">
    <property type="component" value="Chromosome"/>
</dbReference>
<dbReference type="InterPro" id="IPR000073">
    <property type="entry name" value="AB_hydrolase_1"/>
</dbReference>
<protein>
    <submittedName>
        <fullName evidence="2">Hydrolase, alpha-beta fold family protein</fullName>
    </submittedName>
</protein>
<dbReference type="eggNOG" id="COG0596">
    <property type="taxonomic scope" value="Bacteria"/>
</dbReference>
<evidence type="ECO:0000259" key="1">
    <source>
        <dbReference type="Pfam" id="PF00561"/>
    </source>
</evidence>
<dbReference type="AlphaFoldDB" id="A5EVG0"/>
<dbReference type="KEGG" id="dno:DNO_0582"/>
<dbReference type="InterPro" id="IPR050266">
    <property type="entry name" value="AB_hydrolase_sf"/>
</dbReference>
<dbReference type="ESTHER" id="dicnv-a5evg0">
    <property type="family name" value="6_AlphaBeta_hydrolase"/>
</dbReference>
<sequence>MTDKLFYQSYGDHERSLVLLHSGGMAGAEWSPQIPAFSKRYRVLVPDLLGHGRSLFHGERLSMQLLGEAVLAMLDAEGIAKASFCGSSMGAAVTMWLALNYPQRVEKAVFYRITYHKNAETYAQTKMMAQPEYWQRFGLQKWLEQLHAPQGGTDAWKTVIGHVARALDPEYSDHHHRLEDFARLSMPVLLIVGDRDPVAPLAEILELYRIIPDAGLWVIPFATHITASNTWRSGAFAEEVIRFLARRSA</sequence>
<dbReference type="GO" id="GO:0016020">
    <property type="term" value="C:membrane"/>
    <property type="evidence" value="ECO:0007669"/>
    <property type="project" value="TreeGrafter"/>
</dbReference>
<evidence type="ECO:0000313" key="3">
    <source>
        <dbReference type="Proteomes" id="UP000000248"/>
    </source>
</evidence>
<keyword evidence="2" id="KW-0378">Hydrolase</keyword>
<reference evidence="2 3" key="1">
    <citation type="journal article" date="2007" name="Nat. Biotechnol.">
        <title>Genome sequence and identification of candidate vaccine antigens from the animal pathogen Dichelobacter nodosus.</title>
        <authorList>
            <person name="Myers G.S."/>
            <person name="Parker D."/>
            <person name="Al-Hasani K."/>
            <person name="Kennan R.M."/>
            <person name="Seemann T."/>
            <person name="Ren Q."/>
            <person name="Badger J.H."/>
            <person name="Selengut J.D."/>
            <person name="Deboy R.T."/>
            <person name="Tettelin H."/>
            <person name="Boyce J.D."/>
            <person name="McCarl V.P."/>
            <person name="Han X."/>
            <person name="Nelson W.C."/>
            <person name="Madupu R."/>
            <person name="Mohamoud Y."/>
            <person name="Holley T."/>
            <person name="Fedorova N."/>
            <person name="Khouri H."/>
            <person name="Bottomley S.P."/>
            <person name="Whittington R.J."/>
            <person name="Adler B."/>
            <person name="Songer J.G."/>
            <person name="Rood J.I."/>
            <person name="Paulsen I.T."/>
        </authorList>
    </citation>
    <scope>NUCLEOTIDE SEQUENCE [LARGE SCALE GENOMIC DNA]</scope>
    <source>
        <strain evidence="2 3">VCS1703A</strain>
    </source>
</reference>
<evidence type="ECO:0000313" key="2">
    <source>
        <dbReference type="EMBL" id="ABQ14262.1"/>
    </source>
</evidence>
<proteinExistence type="predicted"/>
<gene>
    <name evidence="2" type="ordered locus">DNO_0582</name>
</gene>
<dbReference type="Gene3D" id="3.40.50.1820">
    <property type="entry name" value="alpha/beta hydrolase"/>
    <property type="match status" value="1"/>
</dbReference>
<dbReference type="SUPFAM" id="SSF53474">
    <property type="entry name" value="alpha/beta-Hydrolases"/>
    <property type="match status" value="1"/>
</dbReference>
<dbReference type="GO" id="GO:0016787">
    <property type="term" value="F:hydrolase activity"/>
    <property type="evidence" value="ECO:0007669"/>
    <property type="project" value="UniProtKB-KW"/>
</dbReference>
<organism evidence="2 3">
    <name type="scientific">Dichelobacter nodosus (strain VCS1703A)</name>
    <dbReference type="NCBI Taxonomy" id="246195"/>
    <lineage>
        <taxon>Bacteria</taxon>
        <taxon>Pseudomonadati</taxon>
        <taxon>Pseudomonadota</taxon>
        <taxon>Gammaproteobacteria</taxon>
        <taxon>Cardiobacteriales</taxon>
        <taxon>Cardiobacteriaceae</taxon>
        <taxon>Dichelobacter</taxon>
    </lineage>
</organism>
<dbReference type="PANTHER" id="PTHR43798:SF33">
    <property type="entry name" value="HYDROLASE, PUTATIVE (AFU_ORTHOLOGUE AFUA_2G14860)-RELATED"/>
    <property type="match status" value="1"/>
</dbReference>
<dbReference type="InterPro" id="IPR029058">
    <property type="entry name" value="AB_hydrolase_fold"/>
</dbReference>
<dbReference type="PANTHER" id="PTHR43798">
    <property type="entry name" value="MONOACYLGLYCEROL LIPASE"/>
    <property type="match status" value="1"/>
</dbReference>
<dbReference type="PRINTS" id="PR00111">
    <property type="entry name" value="ABHYDROLASE"/>
</dbReference>
<accession>A5EVG0</accession>
<dbReference type="RefSeq" id="WP_012030916.1">
    <property type="nucleotide sequence ID" value="NC_009446.1"/>
</dbReference>
<dbReference type="HOGENOM" id="CLU_020336_50_3_6"/>
<dbReference type="STRING" id="246195.DNO_0582"/>
<dbReference type="Pfam" id="PF00561">
    <property type="entry name" value="Abhydrolase_1"/>
    <property type="match status" value="1"/>
</dbReference>
<dbReference type="EMBL" id="CP000513">
    <property type="protein sequence ID" value="ABQ14262.1"/>
    <property type="molecule type" value="Genomic_DNA"/>
</dbReference>